<dbReference type="PANTHER" id="PTHR45626">
    <property type="entry name" value="TRANSCRIPTION TERMINATION FACTOR 2-RELATED"/>
    <property type="match status" value="1"/>
</dbReference>
<evidence type="ECO:0000256" key="2">
    <source>
        <dbReference type="ARBA" id="ARBA00022679"/>
    </source>
</evidence>
<dbReference type="SMART" id="SM00487">
    <property type="entry name" value="DEXDc"/>
    <property type="match status" value="1"/>
</dbReference>
<dbReference type="GO" id="GO:0016787">
    <property type="term" value="F:hydrolase activity"/>
    <property type="evidence" value="ECO:0007669"/>
    <property type="project" value="UniProtKB-KW"/>
</dbReference>
<feature type="domain" description="Helicase C-terminal" evidence="7">
    <location>
        <begin position="1710"/>
        <end position="1845"/>
    </location>
</feature>
<evidence type="ECO:0000313" key="9">
    <source>
        <dbReference type="Proteomes" id="UP000799772"/>
    </source>
</evidence>
<keyword evidence="3" id="KW-0547">Nucleotide-binding</keyword>
<keyword evidence="2" id="KW-0808">Transferase</keyword>
<dbReference type="GO" id="GO:0008168">
    <property type="term" value="F:methyltransferase activity"/>
    <property type="evidence" value="ECO:0007669"/>
    <property type="project" value="UniProtKB-KW"/>
</dbReference>
<evidence type="ECO:0000256" key="3">
    <source>
        <dbReference type="ARBA" id="ARBA00022741"/>
    </source>
</evidence>
<dbReference type="InterPro" id="IPR000330">
    <property type="entry name" value="SNF2_N"/>
</dbReference>
<feature type="non-terminal residue" evidence="8">
    <location>
        <position position="1845"/>
    </location>
</feature>
<dbReference type="InterPro" id="IPR027417">
    <property type="entry name" value="P-loop_NTPase"/>
</dbReference>
<keyword evidence="4" id="KW-0378">Hydrolase</keyword>
<dbReference type="InterPro" id="IPR001525">
    <property type="entry name" value="C5_MeTfrase"/>
</dbReference>
<evidence type="ECO:0000313" key="8">
    <source>
        <dbReference type="EMBL" id="KAF2102036.1"/>
    </source>
</evidence>
<organism evidence="8 9">
    <name type="scientific">Rhizodiscina lignyota</name>
    <dbReference type="NCBI Taxonomy" id="1504668"/>
    <lineage>
        <taxon>Eukaryota</taxon>
        <taxon>Fungi</taxon>
        <taxon>Dikarya</taxon>
        <taxon>Ascomycota</taxon>
        <taxon>Pezizomycotina</taxon>
        <taxon>Dothideomycetes</taxon>
        <taxon>Pleosporomycetidae</taxon>
        <taxon>Aulographales</taxon>
        <taxon>Rhizodiscinaceae</taxon>
        <taxon>Rhizodiscina</taxon>
    </lineage>
</organism>
<dbReference type="InterPro" id="IPR014001">
    <property type="entry name" value="Helicase_ATP-bd"/>
</dbReference>
<dbReference type="GO" id="GO:0032259">
    <property type="term" value="P:methylation"/>
    <property type="evidence" value="ECO:0007669"/>
    <property type="project" value="UniProtKB-KW"/>
</dbReference>
<dbReference type="PANTHER" id="PTHR45626:SF26">
    <property type="entry name" value="FAMILY HELICASE, PUTATIVE (AFU_ORTHOLOGUE AFUA_2G09120)-RELATED"/>
    <property type="match status" value="1"/>
</dbReference>
<dbReference type="InterPro" id="IPR001650">
    <property type="entry name" value="Helicase_C-like"/>
</dbReference>
<dbReference type="Gene3D" id="3.40.50.300">
    <property type="entry name" value="P-loop containing nucleotide triphosphate hydrolases"/>
    <property type="match status" value="1"/>
</dbReference>
<dbReference type="GO" id="GO:0005634">
    <property type="term" value="C:nucleus"/>
    <property type="evidence" value="ECO:0007669"/>
    <property type="project" value="TreeGrafter"/>
</dbReference>
<dbReference type="OrthoDB" id="423221at2759"/>
<dbReference type="GO" id="GO:0008094">
    <property type="term" value="F:ATP-dependent activity, acting on DNA"/>
    <property type="evidence" value="ECO:0007669"/>
    <property type="project" value="TreeGrafter"/>
</dbReference>
<keyword evidence="5" id="KW-0067">ATP-binding</keyword>
<dbReference type="GO" id="GO:0005524">
    <property type="term" value="F:ATP binding"/>
    <property type="evidence" value="ECO:0007669"/>
    <property type="project" value="UniProtKB-KW"/>
</dbReference>
<dbReference type="Pfam" id="PF00176">
    <property type="entry name" value="SNF2-rel_dom"/>
    <property type="match status" value="1"/>
</dbReference>
<evidence type="ECO:0000256" key="5">
    <source>
        <dbReference type="ARBA" id="ARBA00022840"/>
    </source>
</evidence>
<dbReference type="PROSITE" id="PS51194">
    <property type="entry name" value="HELICASE_CTER"/>
    <property type="match status" value="1"/>
</dbReference>
<dbReference type="SUPFAM" id="SSF53335">
    <property type="entry name" value="S-adenosyl-L-methionine-dependent methyltransferases"/>
    <property type="match status" value="1"/>
</dbReference>
<feature type="non-terminal residue" evidence="8">
    <location>
        <position position="1"/>
    </location>
</feature>
<evidence type="ECO:0000256" key="6">
    <source>
        <dbReference type="SAM" id="MobiDB-lite"/>
    </source>
</evidence>
<dbReference type="EMBL" id="ML978123">
    <property type="protein sequence ID" value="KAF2102036.1"/>
    <property type="molecule type" value="Genomic_DNA"/>
</dbReference>
<dbReference type="InterPro" id="IPR050628">
    <property type="entry name" value="SNF2_RAD54_helicase_TF"/>
</dbReference>
<accession>A0A9P4II19</accession>
<evidence type="ECO:0000256" key="4">
    <source>
        <dbReference type="ARBA" id="ARBA00022801"/>
    </source>
</evidence>
<dbReference type="SUPFAM" id="SSF52540">
    <property type="entry name" value="P-loop containing nucleoside triphosphate hydrolases"/>
    <property type="match status" value="2"/>
</dbReference>
<protein>
    <recommendedName>
        <fullName evidence="7">Helicase C-terminal domain-containing protein</fullName>
    </recommendedName>
</protein>
<keyword evidence="9" id="KW-1185">Reference proteome</keyword>
<gene>
    <name evidence="8" type="ORF">NA57DRAFT_7963</name>
</gene>
<dbReference type="InterPro" id="IPR029063">
    <property type="entry name" value="SAM-dependent_MTases_sf"/>
</dbReference>
<keyword evidence="1" id="KW-0489">Methyltransferase</keyword>
<name>A0A9P4II19_9PEZI</name>
<dbReference type="Pfam" id="PF00145">
    <property type="entry name" value="DNA_methylase"/>
    <property type="match status" value="1"/>
</dbReference>
<dbReference type="Gene3D" id="3.40.50.10810">
    <property type="entry name" value="Tandem AAA-ATPase domain"/>
    <property type="match status" value="1"/>
</dbReference>
<dbReference type="Gene3D" id="3.40.50.150">
    <property type="entry name" value="Vaccinia Virus protein VP39"/>
    <property type="match status" value="1"/>
</dbReference>
<proteinExistence type="predicted"/>
<dbReference type="Proteomes" id="UP000799772">
    <property type="component" value="Unassembled WGS sequence"/>
</dbReference>
<dbReference type="GO" id="GO:0006281">
    <property type="term" value="P:DNA repair"/>
    <property type="evidence" value="ECO:0007669"/>
    <property type="project" value="TreeGrafter"/>
</dbReference>
<comment type="caution">
    <text evidence="8">The sequence shown here is derived from an EMBL/GenBank/DDBJ whole genome shotgun (WGS) entry which is preliminary data.</text>
</comment>
<feature type="region of interest" description="Disordered" evidence="6">
    <location>
        <begin position="1278"/>
        <end position="1311"/>
    </location>
</feature>
<evidence type="ECO:0000256" key="1">
    <source>
        <dbReference type="ARBA" id="ARBA00022603"/>
    </source>
</evidence>
<dbReference type="InterPro" id="IPR049730">
    <property type="entry name" value="SNF2/RAD54-like_C"/>
</dbReference>
<evidence type="ECO:0000259" key="7">
    <source>
        <dbReference type="PROSITE" id="PS51194"/>
    </source>
</evidence>
<dbReference type="InterPro" id="IPR038718">
    <property type="entry name" value="SNF2-like_sf"/>
</dbReference>
<sequence>LKPILNKLEGQSIRVATMCSGTESPLIALNIINDSLKALIGKSFQFEHVFSCEIVPWKQAYIERNFMPPLIFSDITELLHAAREDFQATTAYGAKVDVPGDIDIIVAGTSCVDFSRKNKKRKSIDDIGESGDTFRALLAYCDVRRPTIVIVENVCSAPWKTMVKMFNEIGYDADAVEVSSSDFYIPHIRNRGYMICIDRKPSGNEGVATTSHWVDLMDKFRRRASAPVTECLLPEDDTRVLRARSGIGRYDKKQVSKEKNWMTCKERGDKERRKMKLGMLRPLTRWTEAGVVDVPEGVDKVYFRGQTKRVWEFYEIAWLRNALQERGSFDTRFKTRCWDVSQNIDLQKDTHPFGITPCITPTGDVLVTNQGRALTGYESLSLQGLPIDDLSFTLELNRDLLDLAGNAMTATVVGSALLAALISAGDEIKHPISSPQPTGPKEPTHLDALIDAAVMEDDDVVLGAKSATNMDELMHDAELSASYCRCEGPYITSQASIKTCTTCHRTVCQSCAGALHTYDQTSITSNQRMSPIEFENRWRHHFPAAFRICRQPDLKSLFRLHSDLPSSITDTIISQITEAFKEPMTFEGLQRGSCWKACYSSATAALVLSLQKNPEWQLFVKPERGLPANSRIRTILNNPIARADIPNHSLHETCQNWHWFIPTQETFDVVITELGESVPSWRARAGLLEAADETLPRKLFVQSTSPLRSLLGEDLSGAYNLVDNCGTPCDVLYVRPQSAKQCRLYLFLDCSSIGDPKADRFVFARKLPQQNQAVKEELLAALPAQWRPWASKPCTTIKIQPFGTWITSENFQFDIKAADLPVHFLKPTSARDVLKSTDDCSQAVVVLAADFNIDDGGSRWTTPESVKINDRSFWRRFSSVLLPLQSMPTLNEWSDATSYVQHERCSRCAPSNATLRWKWDNSNESSAKKQTKLVSYEDAREAGQFERQLKQRPSLFTIRISPKADDISVQIGVNITGLLHRASAQLEHLPGKPTVTWRLLSNHEPGIIGQFPRFTIPSNNSEKLYDKPLDLQVLLRPEQLRSLEWMRQRESDDAMLFPIEAIEEAILPAMHWRAEARVQKPVQLKGGVLADRVGYGKTGLILALVESDLRDLEAVSSRTQMDGEDQALTGLIPLVATLVIVPKQMPQEWLQEIKKFLPQARFSEHRVVVLDKLKDIKDLTIHRLQMARIVVVNWNVLDNNSYIEALAGIAAMPEPSSTKGRSFSTWMQSVTRRVVEHVPLLEKLGNARFDKELAARFEETANNSDFQAHVPTKRTRGAKYIPPNARKSTGRQASKAEDIPPRPAGYGSQGHWTKRSNPLLHMFRWRRVVVDEFPYLTNASLALIVSLQAERRWILSGTPKLTDFMEIKRIAELLGTDLGPDAIPEGISSTRLQQLLNEKTNAEAFHTYREIKSTQWHEARHRYGQRFVDTFMRQNEPDVSSIQVQEHLRPSVISPEHRVLYEETLRHFNSKGMEFIKPDRASSAQERRICALMASCDSPEEALLKDALSPGEEIPTFTDLEKTRQSDVEDCKDRLTEVLARCWSLRNHLREAERQVWNEWEKEETDLGDTEATTVLHELLALTKKTTQKQRGNAEDLRKAVVKLREECRGALLASIRGLRYIQAIVRLRKGTWDTNLCDGLRCHGTCDSKGLVVLPMCGHIACQRCLDRGTDDGKCVSNGCSADLDTFGLTKHADITQARLDVPDSKMKDIVSVLKGLPNEDQALVFVQGDAMTDVVSAGLTEADIEHRVIKSSVDHIGNLVNLFRASSDIKALILNFESGAGLNVQNANHVLFVTPFLAESSEEYHACMEQAIGRAVRPGQTKPVHIYRFVTLNTIDVDILEKR</sequence>
<dbReference type="CDD" id="cd18793">
    <property type="entry name" value="SF2_C_SNF"/>
    <property type="match status" value="1"/>
</dbReference>
<reference evidence="8" key="1">
    <citation type="journal article" date="2020" name="Stud. Mycol.">
        <title>101 Dothideomycetes genomes: a test case for predicting lifestyles and emergence of pathogens.</title>
        <authorList>
            <person name="Haridas S."/>
            <person name="Albert R."/>
            <person name="Binder M."/>
            <person name="Bloem J."/>
            <person name="Labutti K."/>
            <person name="Salamov A."/>
            <person name="Andreopoulos B."/>
            <person name="Baker S."/>
            <person name="Barry K."/>
            <person name="Bills G."/>
            <person name="Bluhm B."/>
            <person name="Cannon C."/>
            <person name="Castanera R."/>
            <person name="Culley D."/>
            <person name="Daum C."/>
            <person name="Ezra D."/>
            <person name="Gonzalez J."/>
            <person name="Henrissat B."/>
            <person name="Kuo A."/>
            <person name="Liang C."/>
            <person name="Lipzen A."/>
            <person name="Lutzoni F."/>
            <person name="Magnuson J."/>
            <person name="Mondo S."/>
            <person name="Nolan M."/>
            <person name="Ohm R."/>
            <person name="Pangilinan J."/>
            <person name="Park H.-J."/>
            <person name="Ramirez L."/>
            <person name="Alfaro M."/>
            <person name="Sun H."/>
            <person name="Tritt A."/>
            <person name="Yoshinaga Y."/>
            <person name="Zwiers L.-H."/>
            <person name="Turgeon B."/>
            <person name="Goodwin S."/>
            <person name="Spatafora J."/>
            <person name="Crous P."/>
            <person name="Grigoriev I."/>
        </authorList>
    </citation>
    <scope>NUCLEOTIDE SEQUENCE</scope>
    <source>
        <strain evidence="8">CBS 133067</strain>
    </source>
</reference>